<dbReference type="EMBL" id="MT144630">
    <property type="protein sequence ID" value="QJH95815.1"/>
    <property type="molecule type" value="Genomic_DNA"/>
</dbReference>
<proteinExistence type="predicted"/>
<name>A0A6M3XH33_9ZZZZ</name>
<dbReference type="AlphaFoldDB" id="A0A6M3XH33"/>
<keyword evidence="5" id="KW-0408">Iron</keyword>
<dbReference type="GO" id="GO:0003824">
    <property type="term" value="F:catalytic activity"/>
    <property type="evidence" value="ECO:0007669"/>
    <property type="project" value="InterPro"/>
</dbReference>
<dbReference type="Gene3D" id="3.20.20.70">
    <property type="entry name" value="Aldolase class I"/>
    <property type="match status" value="1"/>
</dbReference>
<dbReference type="InterPro" id="IPR058240">
    <property type="entry name" value="rSAM_sf"/>
</dbReference>
<keyword evidence="6" id="KW-0411">Iron-sulfur</keyword>
<evidence type="ECO:0000259" key="7">
    <source>
        <dbReference type="PROSITE" id="PS51918"/>
    </source>
</evidence>
<evidence type="ECO:0000256" key="1">
    <source>
        <dbReference type="ARBA" id="ARBA00001966"/>
    </source>
</evidence>
<dbReference type="CDD" id="cd01335">
    <property type="entry name" value="Radical_SAM"/>
    <property type="match status" value="1"/>
</dbReference>
<organism evidence="8">
    <name type="scientific">viral metagenome</name>
    <dbReference type="NCBI Taxonomy" id="1070528"/>
    <lineage>
        <taxon>unclassified sequences</taxon>
        <taxon>metagenomes</taxon>
        <taxon>organismal metagenomes</taxon>
    </lineage>
</organism>
<dbReference type="InterPro" id="IPR034457">
    <property type="entry name" value="Organic_radical-activating"/>
</dbReference>
<dbReference type="InterPro" id="IPR007197">
    <property type="entry name" value="rSAM"/>
</dbReference>
<dbReference type="InterPro" id="IPR013785">
    <property type="entry name" value="Aldolase_TIM"/>
</dbReference>
<dbReference type="GO" id="GO:0051539">
    <property type="term" value="F:4 iron, 4 sulfur cluster binding"/>
    <property type="evidence" value="ECO:0007669"/>
    <property type="project" value="UniProtKB-KW"/>
</dbReference>
<reference evidence="8" key="1">
    <citation type="submission" date="2020-03" db="EMBL/GenBank/DDBJ databases">
        <title>The deep terrestrial virosphere.</title>
        <authorList>
            <person name="Holmfeldt K."/>
            <person name="Nilsson E."/>
            <person name="Simone D."/>
            <person name="Lopez-Fernandez M."/>
            <person name="Wu X."/>
            <person name="de Brujin I."/>
            <person name="Lundin D."/>
            <person name="Andersson A."/>
            <person name="Bertilsson S."/>
            <person name="Dopson M."/>
        </authorList>
    </citation>
    <scope>NUCLEOTIDE SEQUENCE</scope>
    <source>
        <strain evidence="8">TM448B00540</strain>
    </source>
</reference>
<evidence type="ECO:0000256" key="4">
    <source>
        <dbReference type="ARBA" id="ARBA00022723"/>
    </source>
</evidence>
<feature type="domain" description="Radical SAM core" evidence="7">
    <location>
        <begin position="1"/>
        <end position="194"/>
    </location>
</feature>
<gene>
    <name evidence="8" type="ORF">TM448B00540_0005</name>
</gene>
<dbReference type="SUPFAM" id="SSF102114">
    <property type="entry name" value="Radical SAM enzymes"/>
    <property type="match status" value="1"/>
</dbReference>
<evidence type="ECO:0000256" key="6">
    <source>
        <dbReference type="ARBA" id="ARBA00023014"/>
    </source>
</evidence>
<sequence>MRCPFCYNSDLVISTKFPKALSVDEIEQILIDRVLNFSKYFCISGGEPTIQSDILPFCTFLNKVLGGRIKLDTNGRSPRILKDLIPYLDYIAMDIKESPLKEKRSPILDSIKIIQDSNIKHLFRTTVVPGLVKEKDIIEISSLMEKDDIYYLQQYTPSENIIDPSYRNLIPESKVILGKYREVLLKRCKDVFIRS</sequence>
<dbReference type="Pfam" id="PF04055">
    <property type="entry name" value="Radical_SAM"/>
    <property type="match status" value="1"/>
</dbReference>
<protein>
    <submittedName>
        <fullName evidence="8">Putative radical SAM superfamily protein</fullName>
    </submittedName>
</protein>
<evidence type="ECO:0000313" key="8">
    <source>
        <dbReference type="EMBL" id="QJH95815.1"/>
    </source>
</evidence>
<evidence type="ECO:0000256" key="3">
    <source>
        <dbReference type="ARBA" id="ARBA00022691"/>
    </source>
</evidence>
<dbReference type="PANTHER" id="PTHR30352">
    <property type="entry name" value="PYRUVATE FORMATE-LYASE-ACTIVATING ENZYME"/>
    <property type="match status" value="1"/>
</dbReference>
<evidence type="ECO:0000256" key="5">
    <source>
        <dbReference type="ARBA" id="ARBA00023004"/>
    </source>
</evidence>
<evidence type="ECO:0000256" key="2">
    <source>
        <dbReference type="ARBA" id="ARBA00022485"/>
    </source>
</evidence>
<dbReference type="GO" id="GO:0046872">
    <property type="term" value="F:metal ion binding"/>
    <property type="evidence" value="ECO:0007669"/>
    <property type="project" value="UniProtKB-KW"/>
</dbReference>
<keyword evidence="4" id="KW-0479">Metal-binding</keyword>
<dbReference type="PROSITE" id="PS51918">
    <property type="entry name" value="RADICAL_SAM"/>
    <property type="match status" value="1"/>
</dbReference>
<comment type="cofactor">
    <cofactor evidence="1">
        <name>[4Fe-4S] cluster</name>
        <dbReference type="ChEBI" id="CHEBI:49883"/>
    </cofactor>
</comment>
<keyword evidence="2" id="KW-0004">4Fe-4S</keyword>
<accession>A0A6M3XH33</accession>
<keyword evidence="3" id="KW-0949">S-adenosyl-L-methionine</keyword>
<dbReference type="PANTHER" id="PTHR30352:SF5">
    <property type="entry name" value="PYRUVATE FORMATE-LYASE 1-ACTIVATING ENZYME"/>
    <property type="match status" value="1"/>
</dbReference>